<dbReference type="SUPFAM" id="SSF54427">
    <property type="entry name" value="NTF2-like"/>
    <property type="match status" value="1"/>
</dbReference>
<organism evidence="1 2">
    <name type="scientific">Actinomadura montaniterrae</name>
    <dbReference type="NCBI Taxonomy" id="1803903"/>
    <lineage>
        <taxon>Bacteria</taxon>
        <taxon>Bacillati</taxon>
        <taxon>Actinomycetota</taxon>
        <taxon>Actinomycetes</taxon>
        <taxon>Streptosporangiales</taxon>
        <taxon>Thermomonosporaceae</taxon>
        <taxon>Actinomadura</taxon>
    </lineage>
</organism>
<gene>
    <name evidence="1" type="ORF">F9B16_00640</name>
</gene>
<dbReference type="EMBL" id="WBMR01000001">
    <property type="protein sequence ID" value="KAB2390374.1"/>
    <property type="molecule type" value="Genomic_DNA"/>
</dbReference>
<dbReference type="RefSeq" id="WP_151537798.1">
    <property type="nucleotide sequence ID" value="NZ_WBMR01000001.1"/>
</dbReference>
<dbReference type="OrthoDB" id="4539871at2"/>
<dbReference type="Pfam" id="PF07366">
    <property type="entry name" value="SnoaL"/>
    <property type="match status" value="1"/>
</dbReference>
<proteinExistence type="predicted"/>
<evidence type="ECO:0000313" key="1">
    <source>
        <dbReference type="EMBL" id="KAB2390374.1"/>
    </source>
</evidence>
<evidence type="ECO:0008006" key="3">
    <source>
        <dbReference type="Google" id="ProtNLM"/>
    </source>
</evidence>
<dbReference type="AlphaFoldDB" id="A0A6L3W7S8"/>
<keyword evidence="2" id="KW-1185">Reference proteome</keyword>
<dbReference type="InterPro" id="IPR009959">
    <property type="entry name" value="Cyclase_SnoaL-like"/>
</dbReference>
<reference evidence="1 2" key="1">
    <citation type="submission" date="2019-09" db="EMBL/GenBank/DDBJ databases">
        <title>Actinomadura physcomitrii sp. nov., a novel actinomycete isolated from moss [Physcomitrium sphaericum (Ludw) Fuernr].</title>
        <authorList>
            <person name="Liu C."/>
            <person name="Zhuang X."/>
        </authorList>
    </citation>
    <scope>NUCLEOTIDE SEQUENCE [LARGE SCALE GENOMIC DNA]</scope>
    <source>
        <strain evidence="1 2">CYP1-1B</strain>
    </source>
</reference>
<name>A0A6L3W7S8_9ACTN</name>
<dbReference type="Proteomes" id="UP000483004">
    <property type="component" value="Unassembled WGS sequence"/>
</dbReference>
<dbReference type="Gene3D" id="3.10.450.50">
    <property type="match status" value="1"/>
</dbReference>
<protein>
    <recommendedName>
        <fullName evidence="3">Ester cyclase</fullName>
    </recommendedName>
</protein>
<evidence type="ECO:0000313" key="2">
    <source>
        <dbReference type="Proteomes" id="UP000483004"/>
    </source>
</evidence>
<accession>A0A6L3W7S8</accession>
<sequence>MTAVALPGADHPLPDADLRARREAVVIEHLTTEMAGDLDACLATMPDGAHYRIMPLRRAHAGDDEVRDLLTDLLTAFPDLRLIPKLVHHAANAVIIEGRTRGTQHADWAGIPSKGRVMDIEGVIVFRFRGATMINETVYYDHAAVAEQLGAGE</sequence>
<dbReference type="GO" id="GO:0030638">
    <property type="term" value="P:polyketide metabolic process"/>
    <property type="evidence" value="ECO:0007669"/>
    <property type="project" value="InterPro"/>
</dbReference>
<dbReference type="InterPro" id="IPR032710">
    <property type="entry name" value="NTF2-like_dom_sf"/>
</dbReference>
<comment type="caution">
    <text evidence="1">The sequence shown here is derived from an EMBL/GenBank/DDBJ whole genome shotgun (WGS) entry which is preliminary data.</text>
</comment>